<sequence length="269" mass="31689">MNEFNDFIDRCGLFELTCLGQRLSWCNGHDGTSRSWAKRDKVLINNNFLTRFQFAKVNYLCCKSSDHFPMVVSSEISFTAYGPSPFRFMNMWCLHVDFLNIVKEVWNIPDEVQGMMKLVTHLKRTKVALRAWNKTVFGRVEGNIRALEERMDILEDKLQHEFFEELEDDFLATKIELDLWEKREASHLGQLAKKKWLNEGDKNSAFFHAVIKQRRLKGMIKKMVLSDGRVWRVQKQFIRDFLNENSEVESYALGELVDEKVSDEDNEML</sequence>
<evidence type="ECO:0000313" key="2">
    <source>
        <dbReference type="EMBL" id="KAG6656078.1"/>
    </source>
</evidence>
<dbReference type="PANTHER" id="PTHR33710">
    <property type="entry name" value="BNAC02G09200D PROTEIN"/>
    <property type="match status" value="1"/>
</dbReference>
<protein>
    <submittedName>
        <fullName evidence="2">Uncharacterized protein</fullName>
    </submittedName>
</protein>
<reference evidence="2" key="1">
    <citation type="submission" date="2020-12" db="EMBL/GenBank/DDBJ databases">
        <title>WGS assembly of Carya illinoinensis cv. Pawnee.</title>
        <authorList>
            <person name="Platts A."/>
            <person name="Shu S."/>
            <person name="Wright S."/>
            <person name="Barry K."/>
            <person name="Edger P."/>
            <person name="Pires J.C."/>
            <person name="Schmutz J."/>
        </authorList>
    </citation>
    <scope>NUCLEOTIDE SEQUENCE</scope>
    <source>
        <tissue evidence="2">Leaf</tissue>
    </source>
</reference>
<keyword evidence="3" id="KW-1185">Reference proteome</keyword>
<keyword evidence="1" id="KW-0175">Coiled coil</keyword>
<proteinExistence type="predicted"/>
<dbReference type="Proteomes" id="UP000811609">
    <property type="component" value="Chromosome 5"/>
</dbReference>
<name>A0A8T1QMN1_CARIL</name>
<organism evidence="2 3">
    <name type="scientific">Carya illinoinensis</name>
    <name type="common">Pecan</name>
    <dbReference type="NCBI Taxonomy" id="32201"/>
    <lineage>
        <taxon>Eukaryota</taxon>
        <taxon>Viridiplantae</taxon>
        <taxon>Streptophyta</taxon>
        <taxon>Embryophyta</taxon>
        <taxon>Tracheophyta</taxon>
        <taxon>Spermatophyta</taxon>
        <taxon>Magnoliopsida</taxon>
        <taxon>eudicotyledons</taxon>
        <taxon>Gunneridae</taxon>
        <taxon>Pentapetalae</taxon>
        <taxon>rosids</taxon>
        <taxon>fabids</taxon>
        <taxon>Fagales</taxon>
        <taxon>Juglandaceae</taxon>
        <taxon>Carya</taxon>
    </lineage>
</organism>
<dbReference type="EMBL" id="CM031813">
    <property type="protein sequence ID" value="KAG6656078.1"/>
    <property type="molecule type" value="Genomic_DNA"/>
</dbReference>
<accession>A0A8T1QMN1</accession>
<evidence type="ECO:0000313" key="3">
    <source>
        <dbReference type="Proteomes" id="UP000811609"/>
    </source>
</evidence>
<comment type="caution">
    <text evidence="2">The sequence shown here is derived from an EMBL/GenBank/DDBJ whole genome shotgun (WGS) entry which is preliminary data.</text>
</comment>
<feature type="coiled-coil region" evidence="1">
    <location>
        <begin position="137"/>
        <end position="164"/>
    </location>
</feature>
<evidence type="ECO:0000256" key="1">
    <source>
        <dbReference type="SAM" id="Coils"/>
    </source>
</evidence>
<dbReference type="PANTHER" id="PTHR33710:SF13">
    <property type="entry name" value="ENDONUCLEASE_EXONUCLEASE_PHOSPHATASE FAMILY PROTEIN"/>
    <property type="match status" value="1"/>
</dbReference>
<gene>
    <name evidence="2" type="ORF">CIPAW_05G262500</name>
</gene>
<dbReference type="AlphaFoldDB" id="A0A8T1QMN1"/>